<keyword evidence="3" id="KW-0223">Dioxygenase</keyword>
<gene>
    <name evidence="3" type="ORF">ACFSJ0_63235</name>
</gene>
<keyword evidence="1" id="KW-0408">Iron</keyword>
<keyword evidence="4" id="KW-1185">Reference proteome</keyword>
<evidence type="ECO:0000259" key="2">
    <source>
        <dbReference type="Pfam" id="PF02668"/>
    </source>
</evidence>
<name>A0ABW4GZS9_9ACTN</name>
<dbReference type="GO" id="GO:0051213">
    <property type="term" value="F:dioxygenase activity"/>
    <property type="evidence" value="ECO:0007669"/>
    <property type="project" value="UniProtKB-KW"/>
</dbReference>
<comment type="caution">
    <text evidence="3">The sequence shown here is derived from an EMBL/GenBank/DDBJ whole genome shotgun (WGS) entry which is preliminary data.</text>
</comment>
<dbReference type="EC" id="1.14.11.-" evidence="3"/>
<organism evidence="3 4">
    <name type="scientific">Nonomuraea guangzhouensis</name>
    <dbReference type="NCBI Taxonomy" id="1291555"/>
    <lineage>
        <taxon>Bacteria</taxon>
        <taxon>Bacillati</taxon>
        <taxon>Actinomycetota</taxon>
        <taxon>Actinomycetes</taxon>
        <taxon>Streptosporangiales</taxon>
        <taxon>Streptosporangiaceae</taxon>
        <taxon>Nonomuraea</taxon>
    </lineage>
</organism>
<dbReference type="PANTHER" id="PTHR10696:SF56">
    <property type="entry name" value="TAUD_TFDA-LIKE DOMAIN-CONTAINING PROTEIN"/>
    <property type="match status" value="1"/>
</dbReference>
<dbReference type="InterPro" id="IPR003819">
    <property type="entry name" value="TauD/TfdA-like"/>
</dbReference>
<dbReference type="PANTHER" id="PTHR10696">
    <property type="entry name" value="GAMMA-BUTYROBETAINE HYDROXYLASE-RELATED"/>
    <property type="match status" value="1"/>
</dbReference>
<sequence>MVTNATPIGGPTAWTRSTLREQDWLHHISQPLPELGIPALTLLAKKAKAALEESPGLMVIRGWPVEGRSEEQIDLLCYTFGSLIGAPRAQKTGLVTTGANQPRRGMDDRGLAFHTDRGGPPGPPHLVGLLCLRAAVRGGESLMVSGHAVHDRLLEECPDLLPELYEDFHFGAGTVTDFDRVYPVFTRYAGRVRVQYNRHWIERGQEAAGKPLAPSAVAALDAFDEILTDPDLVLRFSLRPGDLLLVNNDVVLHGRTAFTEDPRARRRLARIWLD</sequence>
<dbReference type="Proteomes" id="UP001597097">
    <property type="component" value="Unassembled WGS sequence"/>
</dbReference>
<evidence type="ECO:0000256" key="1">
    <source>
        <dbReference type="ARBA" id="ARBA00023004"/>
    </source>
</evidence>
<keyword evidence="3" id="KW-0560">Oxidoreductase</keyword>
<evidence type="ECO:0000313" key="4">
    <source>
        <dbReference type="Proteomes" id="UP001597097"/>
    </source>
</evidence>
<reference evidence="4" key="1">
    <citation type="journal article" date="2019" name="Int. J. Syst. Evol. Microbiol.">
        <title>The Global Catalogue of Microorganisms (GCM) 10K type strain sequencing project: providing services to taxonomists for standard genome sequencing and annotation.</title>
        <authorList>
            <consortium name="The Broad Institute Genomics Platform"/>
            <consortium name="The Broad Institute Genome Sequencing Center for Infectious Disease"/>
            <person name="Wu L."/>
            <person name="Ma J."/>
        </authorList>
    </citation>
    <scope>NUCLEOTIDE SEQUENCE [LARGE SCALE GENOMIC DNA]</scope>
    <source>
        <strain evidence="4">CGMCC 1.15399</strain>
    </source>
</reference>
<dbReference type="Pfam" id="PF02668">
    <property type="entry name" value="TauD"/>
    <property type="match status" value="1"/>
</dbReference>
<dbReference type="InterPro" id="IPR050411">
    <property type="entry name" value="AlphaKG_dependent_hydroxylases"/>
</dbReference>
<evidence type="ECO:0000313" key="3">
    <source>
        <dbReference type="EMBL" id="MFD1547849.1"/>
    </source>
</evidence>
<protein>
    <submittedName>
        <fullName evidence="3">TauD/TfdA family dioxygenase</fullName>
        <ecNumber evidence="3">1.14.11.-</ecNumber>
    </submittedName>
</protein>
<accession>A0ABW4GZS9</accession>
<dbReference type="RefSeq" id="WP_219536317.1">
    <property type="nucleotide sequence ID" value="NZ_JAHKRM010000029.1"/>
</dbReference>
<proteinExistence type="predicted"/>
<dbReference type="EMBL" id="JBHUCM010000084">
    <property type="protein sequence ID" value="MFD1547849.1"/>
    <property type="molecule type" value="Genomic_DNA"/>
</dbReference>
<feature type="domain" description="TauD/TfdA-like" evidence="2">
    <location>
        <begin position="47"/>
        <end position="272"/>
    </location>
</feature>